<dbReference type="RefSeq" id="WP_175275689.1">
    <property type="nucleotide sequence ID" value="NZ_CP054836.1"/>
</dbReference>
<dbReference type="Gene3D" id="3.40.1350.60">
    <property type="match status" value="1"/>
</dbReference>
<evidence type="ECO:0000313" key="4">
    <source>
        <dbReference type="EMBL" id="QKV17792.1"/>
    </source>
</evidence>
<dbReference type="InterPro" id="IPR040452">
    <property type="entry name" value="SfsA_C"/>
</dbReference>
<feature type="domain" description="Sugar fermentation stimulation protein C-terminal" evidence="2">
    <location>
        <begin position="83"/>
        <end position="221"/>
    </location>
</feature>
<dbReference type="AlphaFoldDB" id="A0A6N1VEZ7"/>
<name>A0A6N1VEZ7_9HYPH</name>
<protein>
    <recommendedName>
        <fullName evidence="1">Sugar fermentation stimulation protein homolog</fullName>
    </recommendedName>
</protein>
<dbReference type="InterPro" id="IPR005224">
    <property type="entry name" value="SfsA"/>
</dbReference>
<accession>A0A6N1VEZ7</accession>
<evidence type="ECO:0000259" key="3">
    <source>
        <dbReference type="Pfam" id="PF17746"/>
    </source>
</evidence>
<feature type="domain" description="SfsA N-terminal OB" evidence="3">
    <location>
        <begin position="14"/>
        <end position="79"/>
    </location>
</feature>
<dbReference type="NCBIfam" id="TIGR00230">
    <property type="entry name" value="sfsA"/>
    <property type="match status" value="1"/>
</dbReference>
<evidence type="ECO:0000259" key="2">
    <source>
        <dbReference type="Pfam" id="PF03749"/>
    </source>
</evidence>
<dbReference type="Proteomes" id="UP000509367">
    <property type="component" value="Chromosome"/>
</dbReference>
<evidence type="ECO:0000313" key="5">
    <source>
        <dbReference type="Proteomes" id="UP000509367"/>
    </source>
</evidence>
<keyword evidence="5" id="KW-1185">Reference proteome</keyword>
<dbReference type="InterPro" id="IPR041465">
    <property type="entry name" value="SfsA_N"/>
</dbReference>
<reference evidence="4 5" key="1">
    <citation type="submission" date="2020-06" db="EMBL/GenBank/DDBJ databases">
        <title>Oricola thermophila sp. nov. isolated from a tidal sediments.</title>
        <authorList>
            <person name="Kwon K.K."/>
            <person name="Yang S.-H."/>
            <person name="Park M.-J."/>
        </authorList>
    </citation>
    <scope>NUCLEOTIDE SEQUENCE [LARGE SCALE GENOMIC DNA]</scope>
    <source>
        <strain evidence="4 5">MEBiC13590</strain>
    </source>
</reference>
<organism evidence="4 5">
    <name type="scientific">Oricola thermophila</name>
    <dbReference type="NCBI Taxonomy" id="2742145"/>
    <lineage>
        <taxon>Bacteria</taxon>
        <taxon>Pseudomonadati</taxon>
        <taxon>Pseudomonadota</taxon>
        <taxon>Alphaproteobacteria</taxon>
        <taxon>Hyphomicrobiales</taxon>
        <taxon>Ahrensiaceae</taxon>
        <taxon>Oricola</taxon>
    </lineage>
</organism>
<comment type="similarity">
    <text evidence="1">Belongs to the SfsA family.</text>
</comment>
<gene>
    <name evidence="1 4" type="primary">sfsA</name>
    <name evidence="4" type="ORF">HTY61_04630</name>
</gene>
<dbReference type="EMBL" id="CP054836">
    <property type="protein sequence ID" value="QKV17792.1"/>
    <property type="molecule type" value="Genomic_DNA"/>
</dbReference>
<dbReference type="Pfam" id="PF17746">
    <property type="entry name" value="SfsA_N"/>
    <property type="match status" value="1"/>
</dbReference>
<dbReference type="CDD" id="cd22359">
    <property type="entry name" value="SfsA-like_bacterial"/>
    <property type="match status" value="1"/>
</dbReference>
<dbReference type="PANTHER" id="PTHR30545">
    <property type="entry name" value="SUGAR FERMENTATION STIMULATION PROTEIN A"/>
    <property type="match status" value="1"/>
</dbReference>
<evidence type="ECO:0000256" key="1">
    <source>
        <dbReference type="HAMAP-Rule" id="MF_00095"/>
    </source>
</evidence>
<dbReference type="HAMAP" id="MF_00095">
    <property type="entry name" value="SfsA"/>
    <property type="match status" value="1"/>
</dbReference>
<dbReference type="PANTHER" id="PTHR30545:SF2">
    <property type="entry name" value="SUGAR FERMENTATION STIMULATION PROTEIN A"/>
    <property type="match status" value="1"/>
</dbReference>
<sequence>MKFPAPLVPGRLERRYKRFLADVHLEDGTFVTCAVPNTGSMMGLTDPGSRVWLSTSDNPKRKYRHTLEIVEADGTMVGVNTGLPNRLVEEAIRAGMIADLADFAELKREQKYGMKSRIDILLSDPAKGLAYVEVKNVHMMRIPGLAEFPDTVTARGARHLDEMADMVRAGHRAAMVYLVQRSDCSELRLCRDLDPAYCAAFDRAASAGVEAFAIRCQITPNEIIPEKTIPLGE</sequence>
<dbReference type="Gene3D" id="2.40.50.580">
    <property type="match status" value="1"/>
</dbReference>
<dbReference type="Pfam" id="PF03749">
    <property type="entry name" value="SfsA"/>
    <property type="match status" value="1"/>
</dbReference>
<dbReference type="KEGG" id="orm:HTY61_04630"/>
<dbReference type="GO" id="GO:0003677">
    <property type="term" value="F:DNA binding"/>
    <property type="evidence" value="ECO:0007669"/>
    <property type="project" value="InterPro"/>
</dbReference>
<proteinExistence type="inferred from homology"/>